<proteinExistence type="predicted"/>
<dbReference type="EMBL" id="LAZR01000249">
    <property type="protein sequence ID" value="KKN79346.1"/>
    <property type="molecule type" value="Genomic_DNA"/>
</dbReference>
<sequence length="71" mass="8171">MEVYRLTTRGQQLAHSYRAARTPAWSIIFFLSKRHMATKEQILANVPDATSMTLTKLKYKRIVTEETGVDV</sequence>
<gene>
    <name evidence="1" type="ORF">LCGC14_0341280</name>
</gene>
<comment type="caution">
    <text evidence="1">The sequence shown here is derived from an EMBL/GenBank/DDBJ whole genome shotgun (WGS) entry which is preliminary data.</text>
</comment>
<accession>A0A0F9W116</accession>
<protein>
    <submittedName>
        <fullName evidence="1">Uncharacterized protein</fullName>
    </submittedName>
</protein>
<evidence type="ECO:0000313" key="1">
    <source>
        <dbReference type="EMBL" id="KKN79346.1"/>
    </source>
</evidence>
<dbReference type="AlphaFoldDB" id="A0A0F9W116"/>
<reference evidence="1" key="1">
    <citation type="journal article" date="2015" name="Nature">
        <title>Complex archaea that bridge the gap between prokaryotes and eukaryotes.</title>
        <authorList>
            <person name="Spang A."/>
            <person name="Saw J.H."/>
            <person name="Jorgensen S.L."/>
            <person name="Zaremba-Niedzwiedzka K."/>
            <person name="Martijn J."/>
            <person name="Lind A.E."/>
            <person name="van Eijk R."/>
            <person name="Schleper C."/>
            <person name="Guy L."/>
            <person name="Ettema T.J."/>
        </authorList>
    </citation>
    <scope>NUCLEOTIDE SEQUENCE</scope>
</reference>
<name>A0A0F9W116_9ZZZZ</name>
<organism evidence="1">
    <name type="scientific">marine sediment metagenome</name>
    <dbReference type="NCBI Taxonomy" id="412755"/>
    <lineage>
        <taxon>unclassified sequences</taxon>
        <taxon>metagenomes</taxon>
        <taxon>ecological metagenomes</taxon>
    </lineage>
</organism>